<dbReference type="EMBL" id="CP081303">
    <property type="protein sequence ID" value="QZE12738.1"/>
    <property type="molecule type" value="Genomic_DNA"/>
</dbReference>
<proteinExistence type="predicted"/>
<keyword evidence="2" id="KW-1185">Reference proteome</keyword>
<organism evidence="1 2">
    <name type="scientific">Halosquirtibacter laminarini</name>
    <dbReference type="NCBI Taxonomy" id="3374600"/>
    <lineage>
        <taxon>Bacteria</taxon>
        <taxon>Pseudomonadati</taxon>
        <taxon>Bacteroidota</taxon>
        <taxon>Bacteroidia</taxon>
        <taxon>Marinilabiliales</taxon>
        <taxon>Prolixibacteraceae</taxon>
        <taxon>Halosquirtibacter</taxon>
    </lineage>
</organism>
<keyword evidence="1" id="KW-0808">Transferase</keyword>
<evidence type="ECO:0000313" key="1">
    <source>
        <dbReference type="EMBL" id="QZE12738.1"/>
    </source>
</evidence>
<protein>
    <submittedName>
        <fullName evidence="1">Glycerol-3-phosphate 1-O-acyltransferase PlsY</fullName>
        <ecNumber evidence="1">2.3.1.15</ecNumber>
    </submittedName>
</protein>
<sequence>MNSEWLIVFLAYLIGSVPFGLWITKLVYGFDIRTKGSGNIGSTNVGRFTSKSFALWIQILDMLKGLVPVALILYRFDIHHVLVYRVAFATVVGHCFSIFLLFKGGKGVNTSIGALVCILPISVAIGIGVYFLVKKFSHFVSMSSMSMSISWILSSLIVVQDPKQIIFTSALCMVVVIRHRKNIIRLMKGEEPKTNIESHQIG</sequence>
<name>A0AC61NB90_9BACT</name>
<gene>
    <name evidence="1" type="primary">plsY</name>
    <name evidence="1" type="ORF">K4L44_09060</name>
</gene>
<keyword evidence="1" id="KW-0012">Acyltransferase</keyword>
<accession>A0AC61NB90</accession>
<dbReference type="Proteomes" id="UP000826212">
    <property type="component" value="Chromosome"/>
</dbReference>
<reference evidence="1" key="1">
    <citation type="submission" date="2021-08" db="EMBL/GenBank/DDBJ databases">
        <title>Novel anaerobic bacterium isolated from sea squirt in East Sea, Republic of Korea.</title>
        <authorList>
            <person name="Nguyen T.H."/>
            <person name="Li Z."/>
            <person name="Lee Y.-J."/>
            <person name="Ko J."/>
            <person name="Kim S.-G."/>
        </authorList>
    </citation>
    <scope>NUCLEOTIDE SEQUENCE</scope>
    <source>
        <strain evidence="1">KCTC 25031</strain>
    </source>
</reference>
<evidence type="ECO:0000313" key="2">
    <source>
        <dbReference type="Proteomes" id="UP000826212"/>
    </source>
</evidence>
<dbReference type="EC" id="2.3.1.15" evidence="1"/>